<organism evidence="9 10">
    <name type="scientific">Fructilactobacillus fructivorans</name>
    <dbReference type="NCBI Taxonomy" id="1614"/>
    <lineage>
        <taxon>Bacteria</taxon>
        <taxon>Bacillati</taxon>
        <taxon>Bacillota</taxon>
        <taxon>Bacilli</taxon>
        <taxon>Lactobacillales</taxon>
        <taxon>Lactobacillaceae</taxon>
        <taxon>Fructilactobacillus</taxon>
    </lineage>
</organism>
<dbReference type="GO" id="GO:0015416">
    <property type="term" value="F:ABC-type phosphonate transporter activity"/>
    <property type="evidence" value="ECO:0007669"/>
    <property type="project" value="InterPro"/>
</dbReference>
<feature type="domain" description="ABC transmembrane type-1" evidence="8">
    <location>
        <begin position="76"/>
        <end position="260"/>
    </location>
</feature>
<name>A0A0C1M7M2_9LACO</name>
<proteinExistence type="inferred from homology"/>
<dbReference type="Pfam" id="PF00528">
    <property type="entry name" value="BPD_transp_1"/>
    <property type="match status" value="1"/>
</dbReference>
<comment type="caution">
    <text evidence="9">The sequence shown here is derived from an EMBL/GenBank/DDBJ whole genome shotgun (WGS) entry which is preliminary data.</text>
</comment>
<keyword evidence="4 7" id="KW-0812">Transmembrane</keyword>
<protein>
    <submittedName>
        <fullName evidence="9">Phosphonate ABC transporter permease protein phnE1</fullName>
    </submittedName>
</protein>
<dbReference type="SUPFAM" id="SSF161098">
    <property type="entry name" value="MetI-like"/>
    <property type="match status" value="1"/>
</dbReference>
<dbReference type="PANTHER" id="PTHR30043:SF8">
    <property type="entry name" value="ABC TRANSPORTER, PERMEASE PROTEIN CC0363, PUTATIVE-RELATED"/>
    <property type="match status" value="1"/>
</dbReference>
<dbReference type="InterPro" id="IPR000515">
    <property type="entry name" value="MetI-like"/>
</dbReference>
<feature type="transmembrane region" description="Helical" evidence="7">
    <location>
        <begin position="76"/>
        <end position="101"/>
    </location>
</feature>
<comment type="subcellular location">
    <subcellularLocation>
        <location evidence="2">Cell envelope</location>
    </subcellularLocation>
    <subcellularLocation>
        <location evidence="7">Cell membrane</location>
        <topology evidence="7">Multi-pass membrane protein</topology>
    </subcellularLocation>
    <subcellularLocation>
        <location evidence="1">Membrane</location>
        <topology evidence="1">Multi-pass membrane protein</topology>
    </subcellularLocation>
</comment>
<evidence type="ECO:0000256" key="7">
    <source>
        <dbReference type="RuleBase" id="RU363032"/>
    </source>
</evidence>
<dbReference type="NCBIfam" id="TIGR01097">
    <property type="entry name" value="PhnE"/>
    <property type="match status" value="1"/>
</dbReference>
<dbReference type="OrthoDB" id="8557224at2"/>
<evidence type="ECO:0000313" key="9">
    <source>
        <dbReference type="EMBL" id="KID42464.1"/>
    </source>
</evidence>
<dbReference type="Gene3D" id="1.10.3720.10">
    <property type="entry name" value="MetI-like"/>
    <property type="match status" value="1"/>
</dbReference>
<dbReference type="CDD" id="cd06261">
    <property type="entry name" value="TM_PBP2"/>
    <property type="match status" value="1"/>
</dbReference>
<evidence type="ECO:0000256" key="4">
    <source>
        <dbReference type="ARBA" id="ARBA00022692"/>
    </source>
</evidence>
<sequence length="268" mass="29250">MTIPKINEKQKRRDRYSWIIWGIIIIVIYGWCFSDMKFSHIQESAGMVSKSIFMGLIHPDWAYIYNGSGEDLVSQLIMTLAIAFLGTIIAAIISVPFAFFASRSKNSKYNVTSKVGTFLLTAIRAFPEIVLAIMFIKAVGPGSFAGVMALGIHSIGMLGKLFSESIEEMNHSSEYSIVAAGGSKPQVFALSTWPTILPALISYTLYSFEISVRSASILGLVGAGGIGAPMIMALNTRNWPRVGIILFGIVVMVMVIDGCSGYIRKKLV</sequence>
<feature type="transmembrane region" description="Helical" evidence="7">
    <location>
        <begin position="217"/>
        <end position="236"/>
    </location>
</feature>
<dbReference type="PROSITE" id="PS50928">
    <property type="entry name" value="ABC_TM1"/>
    <property type="match status" value="1"/>
</dbReference>
<dbReference type="RefSeq" id="WP_156112336.1">
    <property type="nucleotide sequence ID" value="NZ_JOJZ01000009.1"/>
</dbReference>
<feature type="transmembrane region" description="Helical" evidence="7">
    <location>
        <begin position="16"/>
        <end position="33"/>
    </location>
</feature>
<accession>A0A0C1M7M2</accession>
<evidence type="ECO:0000256" key="5">
    <source>
        <dbReference type="ARBA" id="ARBA00022989"/>
    </source>
</evidence>
<evidence type="ECO:0000256" key="1">
    <source>
        <dbReference type="ARBA" id="ARBA00004141"/>
    </source>
</evidence>
<dbReference type="AlphaFoldDB" id="A0A0C1M7M2"/>
<evidence type="ECO:0000256" key="3">
    <source>
        <dbReference type="ARBA" id="ARBA00022448"/>
    </source>
</evidence>
<evidence type="ECO:0000256" key="6">
    <source>
        <dbReference type="ARBA" id="ARBA00023136"/>
    </source>
</evidence>
<evidence type="ECO:0000259" key="8">
    <source>
        <dbReference type="PROSITE" id="PS50928"/>
    </source>
</evidence>
<comment type="similarity">
    <text evidence="7">Belongs to the binding-protein-dependent transport system permease family.</text>
</comment>
<dbReference type="InterPro" id="IPR005769">
    <property type="entry name" value="PhnE/PtxC"/>
</dbReference>
<dbReference type="PATRIC" id="fig|1614.7.peg.383"/>
<dbReference type="InterPro" id="IPR035906">
    <property type="entry name" value="MetI-like_sf"/>
</dbReference>
<evidence type="ECO:0000256" key="2">
    <source>
        <dbReference type="ARBA" id="ARBA00004196"/>
    </source>
</evidence>
<dbReference type="GeneID" id="74913079"/>
<reference evidence="9 10" key="1">
    <citation type="submission" date="2014-06" db="EMBL/GenBank/DDBJ databases">
        <title>Functional and comparative genomic analyses of the Drosophila gut microbiota identify candidate symbiosis factors.</title>
        <authorList>
            <person name="Newell P.D."/>
            <person name="Chaston J.M."/>
            <person name="Douglas A.E."/>
        </authorList>
    </citation>
    <scope>NUCLEOTIDE SEQUENCE [LARGE SCALE GENOMIC DNA]</scope>
    <source>
        <strain evidence="9 10">DmCS_002</strain>
    </source>
</reference>
<dbReference type="GO" id="GO:0030313">
    <property type="term" value="C:cell envelope"/>
    <property type="evidence" value="ECO:0007669"/>
    <property type="project" value="UniProtKB-SubCell"/>
</dbReference>
<gene>
    <name evidence="9" type="ORF">LfDm3_0393</name>
</gene>
<keyword evidence="3 7" id="KW-0813">Transport</keyword>
<keyword evidence="5 7" id="KW-1133">Transmembrane helix</keyword>
<dbReference type="Proteomes" id="UP000031397">
    <property type="component" value="Unassembled WGS sequence"/>
</dbReference>
<keyword evidence="6 7" id="KW-0472">Membrane</keyword>
<evidence type="ECO:0000313" key="10">
    <source>
        <dbReference type="Proteomes" id="UP000031397"/>
    </source>
</evidence>
<dbReference type="GO" id="GO:0005886">
    <property type="term" value="C:plasma membrane"/>
    <property type="evidence" value="ECO:0007669"/>
    <property type="project" value="UniProtKB-SubCell"/>
</dbReference>
<dbReference type="EMBL" id="JOJZ01000009">
    <property type="protein sequence ID" value="KID42464.1"/>
    <property type="molecule type" value="Genomic_DNA"/>
</dbReference>
<dbReference type="PANTHER" id="PTHR30043">
    <property type="entry name" value="PHOSPHONATES TRANSPORT SYSTEM PERMEASE PROTEIN"/>
    <property type="match status" value="1"/>
</dbReference>
<keyword evidence="10" id="KW-1185">Reference proteome</keyword>
<feature type="transmembrane region" description="Helical" evidence="7">
    <location>
        <begin position="242"/>
        <end position="263"/>
    </location>
</feature>